<dbReference type="KEGG" id="psoj:PHYSODRAFT_501810"/>
<sequence>NVHITNIRREQDACRRFVVDSNILEIGTEIIVRPFGFVAKGDKDPNISGRTIHDLSCPKAYSVNDATETDDKPALTCQPCTSVVRQVLSIAEESNPLQLTTLMDGDVAEAARKVGIHAGSVCRIPEAKALVLDLFALFGWTLSPAEYDF</sequence>
<reference evidence="1 2" key="1">
    <citation type="journal article" date="2006" name="Science">
        <title>Phytophthora genome sequences uncover evolutionary origins and mechanisms of pathogenesis.</title>
        <authorList>
            <person name="Tyler B.M."/>
            <person name="Tripathy S."/>
            <person name="Zhang X."/>
            <person name="Dehal P."/>
            <person name="Jiang R.H."/>
            <person name="Aerts A."/>
            <person name="Arredondo F.D."/>
            <person name="Baxter L."/>
            <person name="Bensasson D."/>
            <person name="Beynon J.L."/>
            <person name="Chapman J."/>
            <person name="Damasceno C.M."/>
            <person name="Dorrance A.E."/>
            <person name="Dou D."/>
            <person name="Dickerman A.W."/>
            <person name="Dubchak I.L."/>
            <person name="Garbelotto M."/>
            <person name="Gijzen M."/>
            <person name="Gordon S.G."/>
            <person name="Govers F."/>
            <person name="Grunwald N.J."/>
            <person name="Huang W."/>
            <person name="Ivors K.L."/>
            <person name="Jones R.W."/>
            <person name="Kamoun S."/>
            <person name="Krampis K."/>
            <person name="Lamour K.H."/>
            <person name="Lee M.K."/>
            <person name="McDonald W.H."/>
            <person name="Medina M."/>
            <person name="Meijer H.J."/>
            <person name="Nordberg E.K."/>
            <person name="Maclean D.J."/>
            <person name="Ospina-Giraldo M.D."/>
            <person name="Morris P.F."/>
            <person name="Phuntumart V."/>
            <person name="Putnam N.H."/>
            <person name="Rash S."/>
            <person name="Rose J.K."/>
            <person name="Sakihama Y."/>
            <person name="Salamov A.A."/>
            <person name="Savidor A."/>
            <person name="Scheuring C.F."/>
            <person name="Smith B.M."/>
            <person name="Sobral B.W."/>
            <person name="Terry A."/>
            <person name="Torto-Alalibo T.A."/>
            <person name="Win J."/>
            <person name="Xu Z."/>
            <person name="Zhang H."/>
            <person name="Grigoriev I.V."/>
            <person name="Rokhsar D.S."/>
            <person name="Boore J.L."/>
        </authorList>
    </citation>
    <scope>NUCLEOTIDE SEQUENCE [LARGE SCALE GENOMIC DNA]</scope>
    <source>
        <strain evidence="1 2">P6497</strain>
    </source>
</reference>
<evidence type="ECO:0000313" key="2">
    <source>
        <dbReference type="Proteomes" id="UP000002640"/>
    </source>
</evidence>
<organism evidence="1 2">
    <name type="scientific">Phytophthora sojae (strain P6497)</name>
    <name type="common">Soybean stem and root rot agent</name>
    <name type="synonym">Phytophthora megasperma f. sp. glycines</name>
    <dbReference type="NCBI Taxonomy" id="1094619"/>
    <lineage>
        <taxon>Eukaryota</taxon>
        <taxon>Sar</taxon>
        <taxon>Stramenopiles</taxon>
        <taxon>Oomycota</taxon>
        <taxon>Peronosporomycetes</taxon>
        <taxon>Peronosporales</taxon>
        <taxon>Peronosporaceae</taxon>
        <taxon>Phytophthora</taxon>
    </lineage>
</organism>
<proteinExistence type="predicted"/>
<dbReference type="Proteomes" id="UP000002640">
    <property type="component" value="Unassembled WGS sequence"/>
</dbReference>
<protein>
    <submittedName>
        <fullName evidence="1">Uncharacterized protein</fullName>
    </submittedName>
</protein>
<dbReference type="RefSeq" id="XP_009526456.1">
    <property type="nucleotide sequence ID" value="XM_009528161.1"/>
</dbReference>
<accession>G4ZE47</accession>
<dbReference type="EMBL" id="JH159154">
    <property type="protein sequence ID" value="EGZ17398.1"/>
    <property type="molecule type" value="Genomic_DNA"/>
</dbReference>
<evidence type="ECO:0000313" key="1">
    <source>
        <dbReference type="EMBL" id="EGZ17398.1"/>
    </source>
</evidence>
<dbReference type="InParanoid" id="G4ZE47"/>
<feature type="non-terminal residue" evidence="1">
    <location>
        <position position="1"/>
    </location>
</feature>
<dbReference type="GeneID" id="20658026"/>
<name>G4ZE47_PHYSP</name>
<gene>
    <name evidence="1" type="ORF">PHYSODRAFT_501810</name>
</gene>
<keyword evidence="2" id="KW-1185">Reference proteome</keyword>
<dbReference type="AlphaFoldDB" id="G4ZE47"/>